<evidence type="ECO:0000256" key="5">
    <source>
        <dbReference type="ARBA" id="ARBA00022741"/>
    </source>
</evidence>
<keyword evidence="8" id="KW-0067">ATP-binding</keyword>
<dbReference type="PROSITE" id="PS00933">
    <property type="entry name" value="FGGY_KINASES_1"/>
    <property type="match status" value="1"/>
</dbReference>
<dbReference type="SUPFAM" id="SSF53067">
    <property type="entry name" value="Actin-like ATPase domain"/>
    <property type="match status" value="2"/>
</dbReference>
<dbReference type="GO" id="GO:0006641">
    <property type="term" value="P:triglyceride metabolic process"/>
    <property type="evidence" value="ECO:0007669"/>
    <property type="project" value="TreeGrafter"/>
</dbReference>
<comment type="pathway">
    <text evidence="1">Polyol metabolism; glycerol degradation via glycerol kinase pathway; sn-glycerol 3-phosphate from glycerol: step 1/1.</text>
</comment>
<comment type="similarity">
    <text evidence="2 12">Belongs to the FGGY kinase family.</text>
</comment>
<evidence type="ECO:0000256" key="11">
    <source>
        <dbReference type="ARBA" id="ARBA00071571"/>
    </source>
</evidence>
<evidence type="ECO:0000256" key="7">
    <source>
        <dbReference type="ARBA" id="ARBA00022798"/>
    </source>
</evidence>
<reference evidence="15" key="1">
    <citation type="submission" date="2020-12" db="EMBL/GenBank/DDBJ databases">
        <title>Metabolic potential, ecology and presence of endohyphal bacteria is reflected in genomic diversity of Mucoromycotina.</title>
        <authorList>
            <person name="Muszewska A."/>
            <person name="Okrasinska A."/>
            <person name="Steczkiewicz K."/>
            <person name="Drgas O."/>
            <person name="Orlowska M."/>
            <person name="Perlinska-Lenart U."/>
            <person name="Aleksandrzak-Piekarczyk T."/>
            <person name="Szatraj K."/>
            <person name="Zielenkiewicz U."/>
            <person name="Pilsyk S."/>
            <person name="Malc E."/>
            <person name="Mieczkowski P."/>
            <person name="Kruszewska J.S."/>
            <person name="Biernat P."/>
            <person name="Pawlowska J."/>
        </authorList>
    </citation>
    <scope>NUCLEOTIDE SEQUENCE</scope>
    <source>
        <strain evidence="15">WA0000067209</strain>
    </source>
</reference>
<dbReference type="EMBL" id="JAEPQZ010000008">
    <property type="protein sequence ID" value="KAG2177874.1"/>
    <property type="molecule type" value="Genomic_DNA"/>
</dbReference>
<evidence type="ECO:0000259" key="14">
    <source>
        <dbReference type="Pfam" id="PF02782"/>
    </source>
</evidence>
<dbReference type="NCBIfam" id="TIGR01311">
    <property type="entry name" value="glycerol_kin"/>
    <property type="match status" value="1"/>
</dbReference>
<dbReference type="GO" id="GO:0004370">
    <property type="term" value="F:glycerol kinase activity"/>
    <property type="evidence" value="ECO:0007669"/>
    <property type="project" value="UniProtKB-EC"/>
</dbReference>
<dbReference type="CDD" id="cd07792">
    <property type="entry name" value="ASKHA_NBD_FGGY_GK1-3-like"/>
    <property type="match status" value="1"/>
</dbReference>
<dbReference type="GO" id="GO:0005739">
    <property type="term" value="C:mitochondrion"/>
    <property type="evidence" value="ECO:0007669"/>
    <property type="project" value="TreeGrafter"/>
</dbReference>
<dbReference type="GO" id="GO:0005524">
    <property type="term" value="F:ATP binding"/>
    <property type="evidence" value="ECO:0007669"/>
    <property type="project" value="UniProtKB-KW"/>
</dbReference>
<keyword evidence="16" id="KW-1185">Reference proteome</keyword>
<dbReference type="PANTHER" id="PTHR10196:SF69">
    <property type="entry name" value="GLYCEROL KINASE"/>
    <property type="match status" value="1"/>
</dbReference>
<dbReference type="FunFam" id="3.30.420.40:FF:000085">
    <property type="entry name" value="Glycerol kinase 2"/>
    <property type="match status" value="1"/>
</dbReference>
<dbReference type="NCBIfam" id="NF000756">
    <property type="entry name" value="PRK00047.1"/>
    <property type="match status" value="1"/>
</dbReference>
<name>A0A8H7PQW2_MORIS</name>
<evidence type="ECO:0000256" key="10">
    <source>
        <dbReference type="ARBA" id="ARBA00052101"/>
    </source>
</evidence>
<evidence type="ECO:0000313" key="15">
    <source>
        <dbReference type="EMBL" id="KAG2177874.1"/>
    </source>
</evidence>
<dbReference type="Pfam" id="PF00370">
    <property type="entry name" value="FGGY_N"/>
    <property type="match status" value="1"/>
</dbReference>
<feature type="domain" description="Carbohydrate kinase FGGY N-terminal" evidence="13">
    <location>
        <begin position="6"/>
        <end position="258"/>
    </location>
</feature>
<keyword evidence="5" id="KW-0547">Nucleotide-binding</keyword>
<dbReference type="InterPro" id="IPR018485">
    <property type="entry name" value="FGGY_C"/>
</dbReference>
<evidence type="ECO:0000256" key="12">
    <source>
        <dbReference type="RuleBase" id="RU003733"/>
    </source>
</evidence>
<evidence type="ECO:0000256" key="3">
    <source>
        <dbReference type="ARBA" id="ARBA00012099"/>
    </source>
</evidence>
<proteinExistence type="inferred from homology"/>
<dbReference type="InterPro" id="IPR043129">
    <property type="entry name" value="ATPase_NBD"/>
</dbReference>
<feature type="domain" description="Carbohydrate kinase FGGY C-terminal" evidence="14">
    <location>
        <begin position="268"/>
        <end position="457"/>
    </location>
</feature>
<dbReference type="Proteomes" id="UP000654370">
    <property type="component" value="Unassembled WGS sequence"/>
</dbReference>
<dbReference type="PIRSF" id="PIRSF000538">
    <property type="entry name" value="GlpK"/>
    <property type="match status" value="1"/>
</dbReference>
<keyword evidence="4 12" id="KW-0808">Transferase</keyword>
<gene>
    <name evidence="15" type="ORF">INT43_003121</name>
</gene>
<accession>A0A8H7PQW2</accession>
<evidence type="ECO:0000313" key="16">
    <source>
        <dbReference type="Proteomes" id="UP000654370"/>
    </source>
</evidence>
<keyword evidence="7" id="KW-0319">Glycerol metabolism</keyword>
<evidence type="ECO:0000256" key="1">
    <source>
        <dbReference type="ARBA" id="ARBA00005190"/>
    </source>
</evidence>
<dbReference type="GO" id="GO:0019563">
    <property type="term" value="P:glycerol catabolic process"/>
    <property type="evidence" value="ECO:0007669"/>
    <property type="project" value="UniProtKB-UniPathway"/>
</dbReference>
<dbReference type="OrthoDB" id="5422795at2759"/>
<dbReference type="PANTHER" id="PTHR10196">
    <property type="entry name" value="SUGAR KINASE"/>
    <property type="match status" value="1"/>
</dbReference>
<evidence type="ECO:0000256" key="8">
    <source>
        <dbReference type="ARBA" id="ARBA00022840"/>
    </source>
</evidence>
<dbReference type="EC" id="2.7.1.30" evidence="3"/>
<evidence type="ECO:0000256" key="4">
    <source>
        <dbReference type="ARBA" id="ARBA00022679"/>
    </source>
</evidence>
<dbReference type="GO" id="GO:0046167">
    <property type="term" value="P:glycerol-3-phosphate biosynthetic process"/>
    <property type="evidence" value="ECO:0007669"/>
    <property type="project" value="TreeGrafter"/>
</dbReference>
<dbReference type="Pfam" id="PF02782">
    <property type="entry name" value="FGGY_C"/>
    <property type="match status" value="1"/>
</dbReference>
<comment type="catalytic activity">
    <reaction evidence="10">
        <text>glycerol + ATP = sn-glycerol 3-phosphate + ADP + H(+)</text>
        <dbReference type="Rhea" id="RHEA:21644"/>
        <dbReference type="ChEBI" id="CHEBI:15378"/>
        <dbReference type="ChEBI" id="CHEBI:17754"/>
        <dbReference type="ChEBI" id="CHEBI:30616"/>
        <dbReference type="ChEBI" id="CHEBI:57597"/>
        <dbReference type="ChEBI" id="CHEBI:456216"/>
        <dbReference type="EC" id="2.7.1.30"/>
    </reaction>
</comment>
<sequence length="508" mass="55567">MPAFVGAIDQGTSTSRFLIFDDQGRIVTSHQVEFEQHYPNPGWVEHDPYDLIDSAKTCIEHAVRKFEDLGNDVSQIKAIGITNQRETAVVWDRHTGKPLGPAIVWSDSRTAETVKQLSEKSDKGIDAIKDICGLPLRTYFSGVKLRWMLDHNPHVQAAHDEGRLLFGTVDSWLIYNLTGGSKNGGLHVTDVTNASRTMLMDIHSLKWSQDVLSFFGFNPDILPRIVSSSEVYGNIHEGSLSGVPIAGCLGDQQAALVGQKCFQAGDAKNTYGTGCFMLFNTGDEPVISKNGLLTTVGYQFGTNKPAYALEGSIAVAGSSIQFLRDNLKMIKTASDVNTLASAVKDTAGVYFVTAFTGLFAPYWRDDARGTICGMTQFTTREHIARATLEASCYQTKAILDAMNADSGRPLKTLKVDGGMTNSDLCMQIQADILGINVDRPQMRETTGLGSAIAAGFAVGIWQDFEQLQNINSEDHTIFTPKISQEERNAKIKGWEQAVERSFGWANSS</sequence>
<evidence type="ECO:0000256" key="6">
    <source>
        <dbReference type="ARBA" id="ARBA00022777"/>
    </source>
</evidence>
<protein>
    <recommendedName>
        <fullName evidence="11">Probable glycerol kinase</fullName>
        <ecNumber evidence="3">2.7.1.30</ecNumber>
    </recommendedName>
    <alternativeName>
        <fullName evidence="9">ATP:glycerol 3-phosphotransferase</fullName>
    </alternativeName>
</protein>
<dbReference type="Gene3D" id="3.30.420.40">
    <property type="match status" value="2"/>
</dbReference>
<dbReference type="PROSITE" id="PS00445">
    <property type="entry name" value="FGGY_KINASES_2"/>
    <property type="match status" value="1"/>
</dbReference>
<organism evidence="15 16">
    <name type="scientific">Mortierella isabellina</name>
    <name type="common">Filamentous fungus</name>
    <name type="synonym">Umbelopsis isabellina</name>
    <dbReference type="NCBI Taxonomy" id="91625"/>
    <lineage>
        <taxon>Eukaryota</taxon>
        <taxon>Fungi</taxon>
        <taxon>Fungi incertae sedis</taxon>
        <taxon>Mucoromycota</taxon>
        <taxon>Mucoromycotina</taxon>
        <taxon>Umbelopsidomycetes</taxon>
        <taxon>Umbelopsidales</taxon>
        <taxon>Umbelopsidaceae</taxon>
        <taxon>Umbelopsis</taxon>
    </lineage>
</organism>
<evidence type="ECO:0000256" key="2">
    <source>
        <dbReference type="ARBA" id="ARBA00009156"/>
    </source>
</evidence>
<evidence type="ECO:0000259" key="13">
    <source>
        <dbReference type="Pfam" id="PF00370"/>
    </source>
</evidence>
<keyword evidence="6 12" id="KW-0418">Kinase</keyword>
<dbReference type="InterPro" id="IPR005999">
    <property type="entry name" value="Glycerol_kin"/>
</dbReference>
<comment type="caution">
    <text evidence="15">The sequence shown here is derived from an EMBL/GenBank/DDBJ whole genome shotgun (WGS) entry which is preliminary data.</text>
</comment>
<dbReference type="InterPro" id="IPR018483">
    <property type="entry name" value="Carb_kinase_FGGY_CS"/>
</dbReference>
<dbReference type="UniPathway" id="UPA00618">
    <property type="reaction ID" value="UER00672"/>
</dbReference>
<dbReference type="AlphaFoldDB" id="A0A8H7PQW2"/>
<dbReference type="InterPro" id="IPR042018">
    <property type="entry name" value="GK1-3_metazoan-type"/>
</dbReference>
<dbReference type="InterPro" id="IPR018484">
    <property type="entry name" value="FGGY_N"/>
</dbReference>
<dbReference type="FunFam" id="3.30.420.40:FF:000177">
    <property type="entry name" value="Glycerol kinase"/>
    <property type="match status" value="1"/>
</dbReference>
<dbReference type="InterPro" id="IPR000577">
    <property type="entry name" value="Carb_kinase_FGGY"/>
</dbReference>
<evidence type="ECO:0000256" key="9">
    <source>
        <dbReference type="ARBA" id="ARBA00043149"/>
    </source>
</evidence>